<dbReference type="AlphaFoldDB" id="A0AAV9GMC3"/>
<evidence type="ECO:0000256" key="1">
    <source>
        <dbReference type="ARBA" id="ARBA00006082"/>
    </source>
</evidence>
<reference evidence="2" key="2">
    <citation type="submission" date="2023-05" db="EMBL/GenBank/DDBJ databases">
        <authorList>
            <consortium name="Lawrence Berkeley National Laboratory"/>
            <person name="Steindorff A."/>
            <person name="Hensen N."/>
            <person name="Bonometti L."/>
            <person name="Westerberg I."/>
            <person name="Brannstrom I.O."/>
            <person name="Guillou S."/>
            <person name="Cros-Aarteil S."/>
            <person name="Calhoun S."/>
            <person name="Haridas S."/>
            <person name="Kuo A."/>
            <person name="Mondo S."/>
            <person name="Pangilinan J."/>
            <person name="Riley R."/>
            <person name="Labutti K."/>
            <person name="Andreopoulos B."/>
            <person name="Lipzen A."/>
            <person name="Chen C."/>
            <person name="Yanf M."/>
            <person name="Daum C."/>
            <person name="Ng V."/>
            <person name="Clum A."/>
            <person name="Ohm R."/>
            <person name="Martin F."/>
            <person name="Silar P."/>
            <person name="Natvig D."/>
            <person name="Lalanne C."/>
            <person name="Gautier V."/>
            <person name="Ament-Velasquez S.L."/>
            <person name="Kruys A."/>
            <person name="Hutchinson M.I."/>
            <person name="Powell A.J."/>
            <person name="Barry K."/>
            <person name="Miller A.N."/>
            <person name="Grigoriev I.V."/>
            <person name="Debuchy R."/>
            <person name="Gladieux P."/>
            <person name="Thoren M.H."/>
            <person name="Johannesson H."/>
        </authorList>
    </citation>
    <scope>NUCLEOTIDE SEQUENCE</scope>
    <source>
        <strain evidence="2">PSN243</strain>
    </source>
</reference>
<dbReference type="InterPro" id="IPR036890">
    <property type="entry name" value="HATPase_C_sf"/>
</dbReference>
<dbReference type="PANTHER" id="PTHR10073:SF41">
    <property type="entry name" value="MISMATCH REPAIR PROTEIN, PUTATIVE (AFU_ORTHOLOGUE AFUA_8G05820)-RELATED"/>
    <property type="match status" value="1"/>
</dbReference>
<dbReference type="FunFam" id="3.30.565.10:FF:000017">
    <property type="entry name" value="PMS1 homolog 1, mismatch repair system component"/>
    <property type="match status" value="1"/>
</dbReference>
<organism evidence="2 3">
    <name type="scientific">Podospora aff. communis PSN243</name>
    <dbReference type="NCBI Taxonomy" id="3040156"/>
    <lineage>
        <taxon>Eukaryota</taxon>
        <taxon>Fungi</taxon>
        <taxon>Dikarya</taxon>
        <taxon>Ascomycota</taxon>
        <taxon>Pezizomycotina</taxon>
        <taxon>Sordariomycetes</taxon>
        <taxon>Sordariomycetidae</taxon>
        <taxon>Sordariales</taxon>
        <taxon>Podosporaceae</taxon>
        <taxon>Podospora</taxon>
    </lineage>
</organism>
<sequence>MPILPLPKEDSSKLGATLSITTPVVLVKELLDNALDAGATTVVVFIAPNTVDRVEVRDNGHGIHHADFDALGRSGYTSKLKSLCELATVATSSLGFRGVALASINTMSDVIITTRTPDEPVAEVLRLVDGGGIKREGHKGNPVGTVVCVNNLFAKFPVRQRAMIKEAPKTITKIKELLQSYAFARHQTKLAFRVLGKPESTWCYTGNEGSGVKEVASQIFGPETASHCNSVAYANLGAVIEERGRGRESTLPLSFEGLLPRPGGDFHKLIGVFISISSRPILSTRATTSTLSQQRMMLCFLMRSS</sequence>
<dbReference type="PANTHER" id="PTHR10073">
    <property type="entry name" value="DNA MISMATCH REPAIR PROTEIN MLH, PMS, MUTL"/>
    <property type="match status" value="1"/>
</dbReference>
<gene>
    <name evidence="2" type="ORF">QBC34DRAFT_89325</name>
</gene>
<protein>
    <submittedName>
        <fullName evidence="2">Histidine kinase-like ATPase</fullName>
    </submittedName>
</protein>
<reference evidence="2" key="1">
    <citation type="journal article" date="2023" name="Mol. Phylogenet. Evol.">
        <title>Genome-scale phylogeny and comparative genomics of the fungal order Sordariales.</title>
        <authorList>
            <person name="Hensen N."/>
            <person name="Bonometti L."/>
            <person name="Westerberg I."/>
            <person name="Brannstrom I.O."/>
            <person name="Guillou S."/>
            <person name="Cros-Aarteil S."/>
            <person name="Calhoun S."/>
            <person name="Haridas S."/>
            <person name="Kuo A."/>
            <person name="Mondo S."/>
            <person name="Pangilinan J."/>
            <person name="Riley R."/>
            <person name="LaButti K."/>
            <person name="Andreopoulos B."/>
            <person name="Lipzen A."/>
            <person name="Chen C."/>
            <person name="Yan M."/>
            <person name="Daum C."/>
            <person name="Ng V."/>
            <person name="Clum A."/>
            <person name="Steindorff A."/>
            <person name="Ohm R.A."/>
            <person name="Martin F."/>
            <person name="Silar P."/>
            <person name="Natvig D.O."/>
            <person name="Lalanne C."/>
            <person name="Gautier V."/>
            <person name="Ament-Velasquez S.L."/>
            <person name="Kruys A."/>
            <person name="Hutchinson M.I."/>
            <person name="Powell A.J."/>
            <person name="Barry K."/>
            <person name="Miller A.N."/>
            <person name="Grigoriev I.V."/>
            <person name="Debuchy R."/>
            <person name="Gladieux P."/>
            <person name="Hiltunen Thoren M."/>
            <person name="Johannesson H."/>
        </authorList>
    </citation>
    <scope>NUCLEOTIDE SEQUENCE</scope>
    <source>
        <strain evidence="2">PSN243</strain>
    </source>
</reference>
<dbReference type="GO" id="GO:0140664">
    <property type="term" value="F:ATP-dependent DNA damage sensor activity"/>
    <property type="evidence" value="ECO:0007669"/>
    <property type="project" value="InterPro"/>
</dbReference>
<name>A0AAV9GMC3_9PEZI</name>
<keyword evidence="3" id="KW-1185">Reference proteome</keyword>
<dbReference type="SUPFAM" id="SSF55874">
    <property type="entry name" value="ATPase domain of HSP90 chaperone/DNA topoisomerase II/histidine kinase"/>
    <property type="match status" value="1"/>
</dbReference>
<comment type="caution">
    <text evidence="2">The sequence shown here is derived from an EMBL/GenBank/DDBJ whole genome shotgun (WGS) entry which is preliminary data.</text>
</comment>
<dbReference type="GO" id="GO:0032389">
    <property type="term" value="C:MutLalpha complex"/>
    <property type="evidence" value="ECO:0007669"/>
    <property type="project" value="TreeGrafter"/>
</dbReference>
<dbReference type="GO" id="GO:0016887">
    <property type="term" value="F:ATP hydrolysis activity"/>
    <property type="evidence" value="ECO:0007669"/>
    <property type="project" value="InterPro"/>
</dbReference>
<keyword evidence="2" id="KW-0418">Kinase</keyword>
<proteinExistence type="inferred from homology"/>
<dbReference type="EMBL" id="MU865937">
    <property type="protein sequence ID" value="KAK4449388.1"/>
    <property type="molecule type" value="Genomic_DNA"/>
</dbReference>
<comment type="similarity">
    <text evidence="1">Belongs to the DNA mismatch repair MutL/HexB family.</text>
</comment>
<dbReference type="Pfam" id="PF13589">
    <property type="entry name" value="HATPase_c_3"/>
    <property type="match status" value="1"/>
</dbReference>
<accession>A0AAV9GMC3</accession>
<keyword evidence="2" id="KW-0808">Transferase</keyword>
<dbReference type="Proteomes" id="UP001321760">
    <property type="component" value="Unassembled WGS sequence"/>
</dbReference>
<evidence type="ECO:0000313" key="2">
    <source>
        <dbReference type="EMBL" id="KAK4449388.1"/>
    </source>
</evidence>
<dbReference type="GO" id="GO:0016301">
    <property type="term" value="F:kinase activity"/>
    <property type="evidence" value="ECO:0007669"/>
    <property type="project" value="UniProtKB-KW"/>
</dbReference>
<dbReference type="InterPro" id="IPR038973">
    <property type="entry name" value="MutL/Mlh/Pms-like"/>
</dbReference>
<dbReference type="Gene3D" id="3.30.565.10">
    <property type="entry name" value="Histidine kinase-like ATPase, C-terminal domain"/>
    <property type="match status" value="1"/>
</dbReference>
<dbReference type="GO" id="GO:0006298">
    <property type="term" value="P:mismatch repair"/>
    <property type="evidence" value="ECO:0007669"/>
    <property type="project" value="InterPro"/>
</dbReference>
<evidence type="ECO:0000313" key="3">
    <source>
        <dbReference type="Proteomes" id="UP001321760"/>
    </source>
</evidence>